<evidence type="ECO:0000256" key="2">
    <source>
        <dbReference type="ARBA" id="ARBA00012438"/>
    </source>
</evidence>
<proteinExistence type="predicted"/>
<reference evidence="12" key="1">
    <citation type="journal article" date="2019" name="Int. J. Syst. Evol. Microbiol.">
        <title>The Global Catalogue of Microorganisms (GCM) 10K type strain sequencing project: providing services to taxonomists for standard genome sequencing and annotation.</title>
        <authorList>
            <consortium name="The Broad Institute Genomics Platform"/>
            <consortium name="The Broad Institute Genome Sequencing Center for Infectious Disease"/>
            <person name="Wu L."/>
            <person name="Ma J."/>
        </authorList>
    </citation>
    <scope>NUCLEOTIDE SEQUENCE [LARGE SCALE GENOMIC DNA]</scope>
    <source>
        <strain evidence="12">JCM 16953</strain>
    </source>
</reference>
<feature type="transmembrane region" description="Helical" evidence="9">
    <location>
        <begin position="12"/>
        <end position="32"/>
    </location>
</feature>
<keyword evidence="5" id="KW-0547">Nucleotide-binding</keyword>
<dbReference type="EC" id="2.7.13.3" evidence="2"/>
<keyword evidence="4" id="KW-0808">Transferase</keyword>
<accession>A0ABP7IEN4</accession>
<dbReference type="PANTHER" id="PTHR24421:SF10">
    <property type="entry name" value="NITRATE_NITRITE SENSOR PROTEIN NARQ"/>
    <property type="match status" value="1"/>
</dbReference>
<evidence type="ECO:0000313" key="12">
    <source>
        <dbReference type="Proteomes" id="UP001501821"/>
    </source>
</evidence>
<keyword evidence="9" id="KW-1133">Transmembrane helix</keyword>
<keyword evidence="7" id="KW-0067">ATP-binding</keyword>
<comment type="caution">
    <text evidence="11">The sequence shown here is derived from an EMBL/GenBank/DDBJ whole genome shotgun (WGS) entry which is preliminary data.</text>
</comment>
<dbReference type="InterPro" id="IPR036890">
    <property type="entry name" value="HATPase_C_sf"/>
</dbReference>
<evidence type="ECO:0000256" key="6">
    <source>
        <dbReference type="ARBA" id="ARBA00022777"/>
    </source>
</evidence>
<dbReference type="Gene3D" id="1.20.5.1930">
    <property type="match status" value="1"/>
</dbReference>
<sequence length="368" mass="38659">MLTDDRRWRHDAVPAAVLVAAGLAQALVVPFAPRLVGVVFVLGSTVPVAWRRIRPVEAALVSSAFWIVPTDGYPVLGFISVVLVFYALGAWPGSRAVTAAVTAWAVVVSVVGTLLGPEQPVAAVGAVLVVVAPVLAGQVVARERARNAALARLTEELDAERAHAEEAAVAAERARIAQELHDVVGHELTLISIQAEAAAMALRSAPDRAVQPVETIRECAHRTLREIRETLGVLVPVDAARPSGAGLAEVARRAEASGIANTLVTTGAPWPGPAGVWLAVNRVVTECLTNAGRHAPGSTAEISVDWRPDAVTVRASNPTGARRVVPGRGLTGMRHRAELLGGTLGWELVDGRFCVEMTLPAEPARVAR</sequence>
<comment type="catalytic activity">
    <reaction evidence="1">
        <text>ATP + protein L-histidine = ADP + protein N-phospho-L-histidine.</text>
        <dbReference type="EC" id="2.7.13.3"/>
    </reaction>
</comment>
<dbReference type="Gene3D" id="3.30.565.10">
    <property type="entry name" value="Histidine kinase-like ATPase, C-terminal domain"/>
    <property type="match status" value="1"/>
</dbReference>
<evidence type="ECO:0000256" key="3">
    <source>
        <dbReference type="ARBA" id="ARBA00022553"/>
    </source>
</evidence>
<evidence type="ECO:0000256" key="4">
    <source>
        <dbReference type="ARBA" id="ARBA00022679"/>
    </source>
</evidence>
<dbReference type="InterPro" id="IPR050482">
    <property type="entry name" value="Sensor_HK_TwoCompSys"/>
</dbReference>
<dbReference type="SUPFAM" id="SSF55874">
    <property type="entry name" value="ATPase domain of HSP90 chaperone/DNA topoisomerase II/histidine kinase"/>
    <property type="match status" value="1"/>
</dbReference>
<gene>
    <name evidence="11" type="ORF">GCM10022242_18130</name>
</gene>
<evidence type="ECO:0000256" key="8">
    <source>
        <dbReference type="ARBA" id="ARBA00023012"/>
    </source>
</evidence>
<feature type="transmembrane region" description="Helical" evidence="9">
    <location>
        <begin position="121"/>
        <end position="141"/>
    </location>
</feature>
<dbReference type="InterPro" id="IPR011712">
    <property type="entry name" value="Sig_transdc_His_kin_sub3_dim/P"/>
</dbReference>
<name>A0ABP7IEN4_9ACTN</name>
<dbReference type="EMBL" id="BAABAH010000005">
    <property type="protein sequence ID" value="GAA3816469.1"/>
    <property type="molecule type" value="Genomic_DNA"/>
</dbReference>
<feature type="transmembrane region" description="Helical" evidence="9">
    <location>
        <begin position="96"/>
        <end position="115"/>
    </location>
</feature>
<evidence type="ECO:0000256" key="7">
    <source>
        <dbReference type="ARBA" id="ARBA00022840"/>
    </source>
</evidence>
<dbReference type="GO" id="GO:0016301">
    <property type="term" value="F:kinase activity"/>
    <property type="evidence" value="ECO:0007669"/>
    <property type="project" value="UniProtKB-KW"/>
</dbReference>
<keyword evidence="8" id="KW-0902">Two-component regulatory system</keyword>
<dbReference type="Proteomes" id="UP001501821">
    <property type="component" value="Unassembled WGS sequence"/>
</dbReference>
<keyword evidence="9" id="KW-0812">Transmembrane</keyword>
<keyword evidence="6 11" id="KW-0418">Kinase</keyword>
<protein>
    <recommendedName>
        <fullName evidence="2">histidine kinase</fullName>
        <ecNumber evidence="2">2.7.13.3</ecNumber>
    </recommendedName>
</protein>
<evidence type="ECO:0000313" key="11">
    <source>
        <dbReference type="EMBL" id="GAA3816469.1"/>
    </source>
</evidence>
<evidence type="ECO:0000259" key="10">
    <source>
        <dbReference type="Pfam" id="PF07730"/>
    </source>
</evidence>
<evidence type="ECO:0000256" key="1">
    <source>
        <dbReference type="ARBA" id="ARBA00000085"/>
    </source>
</evidence>
<keyword evidence="3" id="KW-0597">Phosphoprotein</keyword>
<evidence type="ECO:0000256" key="5">
    <source>
        <dbReference type="ARBA" id="ARBA00022741"/>
    </source>
</evidence>
<feature type="transmembrane region" description="Helical" evidence="9">
    <location>
        <begin position="72"/>
        <end position="89"/>
    </location>
</feature>
<dbReference type="CDD" id="cd16917">
    <property type="entry name" value="HATPase_UhpB-NarQ-NarX-like"/>
    <property type="match status" value="1"/>
</dbReference>
<dbReference type="RefSeq" id="WP_344774533.1">
    <property type="nucleotide sequence ID" value="NZ_BAABAH010000005.1"/>
</dbReference>
<evidence type="ECO:0000256" key="9">
    <source>
        <dbReference type="SAM" id="Phobius"/>
    </source>
</evidence>
<keyword evidence="12" id="KW-1185">Reference proteome</keyword>
<dbReference type="PANTHER" id="PTHR24421">
    <property type="entry name" value="NITRATE/NITRITE SENSOR PROTEIN NARX-RELATED"/>
    <property type="match status" value="1"/>
</dbReference>
<feature type="domain" description="Signal transduction histidine kinase subgroup 3 dimerisation and phosphoacceptor" evidence="10">
    <location>
        <begin position="172"/>
        <end position="237"/>
    </location>
</feature>
<organism evidence="11 12">
    <name type="scientific">Nocardioides panacisoli</name>
    <dbReference type="NCBI Taxonomy" id="627624"/>
    <lineage>
        <taxon>Bacteria</taxon>
        <taxon>Bacillati</taxon>
        <taxon>Actinomycetota</taxon>
        <taxon>Actinomycetes</taxon>
        <taxon>Propionibacteriales</taxon>
        <taxon>Nocardioidaceae</taxon>
        <taxon>Nocardioides</taxon>
    </lineage>
</organism>
<dbReference type="Pfam" id="PF07730">
    <property type="entry name" value="HisKA_3"/>
    <property type="match status" value="1"/>
</dbReference>
<keyword evidence="9" id="KW-0472">Membrane</keyword>